<name>A0A4R5XE57_9AGAM</name>
<organism evidence="1 2">
    <name type="scientific">Rickenella mellea</name>
    <dbReference type="NCBI Taxonomy" id="50990"/>
    <lineage>
        <taxon>Eukaryota</taxon>
        <taxon>Fungi</taxon>
        <taxon>Dikarya</taxon>
        <taxon>Basidiomycota</taxon>
        <taxon>Agaricomycotina</taxon>
        <taxon>Agaricomycetes</taxon>
        <taxon>Hymenochaetales</taxon>
        <taxon>Rickenellaceae</taxon>
        <taxon>Rickenella</taxon>
    </lineage>
</organism>
<accession>A0A4R5XE57</accession>
<dbReference type="VEuPathDB" id="FungiDB:BD410DRAFT_19674"/>
<sequence>MIWMFSFLRNTITSYFAVPFVHSQRLVYPPHLYISHTEASPKPTAALRTSQWSAFNFGRRAELRHTRKYYTTIKSLRRQRPSSLGHTAYVRGRVIHSETKLRVFRKKIPAMRYTGVVDYPVLGVTRSRTGTNQLWQRAMPDVAYYVRLELQVWSNGYIAESQNGKVPSNSRFRDGWESTEAG</sequence>
<evidence type="ECO:0000313" key="1">
    <source>
        <dbReference type="EMBL" id="TDL29389.1"/>
    </source>
</evidence>
<reference evidence="1 2" key="1">
    <citation type="submission" date="2018-06" db="EMBL/GenBank/DDBJ databases">
        <title>A transcriptomic atlas of mushroom development highlights an independent origin of complex multicellularity.</title>
        <authorList>
            <consortium name="DOE Joint Genome Institute"/>
            <person name="Krizsan K."/>
            <person name="Almasi E."/>
            <person name="Merenyi Z."/>
            <person name="Sahu N."/>
            <person name="Viragh M."/>
            <person name="Koszo T."/>
            <person name="Mondo S."/>
            <person name="Kiss B."/>
            <person name="Balint B."/>
            <person name="Kues U."/>
            <person name="Barry K."/>
            <person name="Hegedus J.C."/>
            <person name="Henrissat B."/>
            <person name="Johnson J."/>
            <person name="Lipzen A."/>
            <person name="Ohm R."/>
            <person name="Nagy I."/>
            <person name="Pangilinan J."/>
            <person name="Yan J."/>
            <person name="Xiong Y."/>
            <person name="Grigoriev I.V."/>
            <person name="Hibbett D.S."/>
            <person name="Nagy L.G."/>
        </authorList>
    </citation>
    <scope>NUCLEOTIDE SEQUENCE [LARGE SCALE GENOMIC DNA]</scope>
    <source>
        <strain evidence="1 2">SZMC22713</strain>
    </source>
</reference>
<dbReference type="EMBL" id="ML170156">
    <property type="protein sequence ID" value="TDL29389.1"/>
    <property type="molecule type" value="Genomic_DNA"/>
</dbReference>
<gene>
    <name evidence="1" type="ORF">BD410DRAFT_19674</name>
</gene>
<dbReference type="AlphaFoldDB" id="A0A4R5XE57"/>
<protein>
    <submittedName>
        <fullName evidence="1">Uncharacterized protein</fullName>
    </submittedName>
</protein>
<keyword evidence="2" id="KW-1185">Reference proteome</keyword>
<evidence type="ECO:0000313" key="2">
    <source>
        <dbReference type="Proteomes" id="UP000294933"/>
    </source>
</evidence>
<proteinExistence type="predicted"/>
<dbReference type="Proteomes" id="UP000294933">
    <property type="component" value="Unassembled WGS sequence"/>
</dbReference>